<proteinExistence type="predicted"/>
<dbReference type="AlphaFoldDB" id="A0A2N9AST9"/>
<evidence type="ECO:0000313" key="1">
    <source>
        <dbReference type="EMBL" id="SOR30434.1"/>
    </source>
</evidence>
<accession>A0A2N9AST9</accession>
<evidence type="ECO:0000313" key="2">
    <source>
        <dbReference type="Proteomes" id="UP000233769"/>
    </source>
</evidence>
<name>A0A2N9AST9_METEX</name>
<gene>
    <name evidence="1" type="ORF">TK0001_3832</name>
</gene>
<organism evidence="1 2">
    <name type="scientific">Methylorubrum extorquens</name>
    <name type="common">Methylobacterium dichloromethanicum</name>
    <name type="synonym">Methylobacterium extorquens</name>
    <dbReference type="NCBI Taxonomy" id="408"/>
    <lineage>
        <taxon>Bacteria</taxon>
        <taxon>Pseudomonadati</taxon>
        <taxon>Pseudomonadota</taxon>
        <taxon>Alphaproteobacteria</taxon>
        <taxon>Hyphomicrobiales</taxon>
        <taxon>Methylobacteriaceae</taxon>
        <taxon>Methylorubrum</taxon>
    </lineage>
</organism>
<reference evidence="2" key="1">
    <citation type="submission" date="2017-10" db="EMBL/GenBank/DDBJ databases">
        <authorList>
            <person name="Regsiter A."/>
            <person name="William W."/>
        </authorList>
    </citation>
    <scope>NUCLEOTIDE SEQUENCE [LARGE SCALE GENOMIC DNA]</scope>
</reference>
<sequence length="84" mass="9411">MQSCVQKSSLAFDLGSTSLPMLSQIELDQDWEQMPPIIEYGPMIIVELLKNNTTKSCVDASTADYICFYLQTTRTSTAMTRHAT</sequence>
<protein>
    <submittedName>
        <fullName evidence="1">Uncharacterized protein</fullName>
    </submittedName>
</protein>
<dbReference type="EMBL" id="LT962688">
    <property type="protein sequence ID" value="SOR30434.1"/>
    <property type="molecule type" value="Genomic_DNA"/>
</dbReference>
<dbReference type="Proteomes" id="UP000233769">
    <property type="component" value="Chromosome tk0001"/>
</dbReference>